<dbReference type="EMBL" id="MRCG01000002">
    <property type="protein sequence ID" value="OKH50125.1"/>
    <property type="molecule type" value="Genomic_DNA"/>
</dbReference>
<dbReference type="OrthoDB" id="483418at2"/>
<dbReference type="AlphaFoldDB" id="A0A1U7J9J4"/>
<feature type="signal peptide" evidence="1">
    <location>
        <begin position="1"/>
        <end position="26"/>
    </location>
</feature>
<dbReference type="RefSeq" id="WP_073607366.1">
    <property type="nucleotide sequence ID" value="NZ_MRCG01000002.1"/>
</dbReference>
<protein>
    <submittedName>
        <fullName evidence="2">Uncharacterized protein</fullName>
    </submittedName>
</protein>
<dbReference type="Proteomes" id="UP000185557">
    <property type="component" value="Unassembled WGS sequence"/>
</dbReference>
<sequence>MKTPWTPWIVVGALSLAGISSHPAQAQSAYSVSASHAQGLTGSQAPVIHLWPGYGTNLSFIPTNESIVRVWIDDPSRVALDFDQPLCPTAADSGCVSGQPSVIHLRRIQGLAFENLPRASGTLLTVITETTGGDRRLYEFRIAFGTGEPDYHTVVVNPASPIHPLLGPGDVRRGLQVAESRGLIAQNQDLWNRLQTFLRLSQGSLPVPAAAEQAGVSSEVITQLAQWGANARDDPPLNSTAR</sequence>
<name>A0A1U7J9J4_9CYAN</name>
<evidence type="ECO:0000313" key="3">
    <source>
        <dbReference type="Proteomes" id="UP000185557"/>
    </source>
</evidence>
<keyword evidence="1" id="KW-0732">Signal</keyword>
<dbReference type="STRING" id="549789.NIES30_05335"/>
<accession>A0A1U7J9J4</accession>
<keyword evidence="3" id="KW-1185">Reference proteome</keyword>
<reference evidence="2 3" key="1">
    <citation type="submission" date="2016-11" db="EMBL/GenBank/DDBJ databases">
        <title>Draft Genome Sequences of Nine Cyanobacterial Strains from Diverse Habitats.</title>
        <authorList>
            <person name="Zhu T."/>
            <person name="Hou S."/>
            <person name="Lu X."/>
            <person name="Hess W.R."/>
        </authorList>
    </citation>
    <scope>NUCLEOTIDE SEQUENCE [LARGE SCALE GENOMIC DNA]</scope>
    <source>
        <strain evidence="2 3">NIES-30</strain>
    </source>
</reference>
<evidence type="ECO:0000313" key="2">
    <source>
        <dbReference type="EMBL" id="OKH50125.1"/>
    </source>
</evidence>
<organism evidence="2 3">
    <name type="scientific">Phormidium tenue NIES-30</name>
    <dbReference type="NCBI Taxonomy" id="549789"/>
    <lineage>
        <taxon>Bacteria</taxon>
        <taxon>Bacillati</taxon>
        <taxon>Cyanobacteriota</taxon>
        <taxon>Cyanophyceae</taxon>
        <taxon>Oscillatoriophycideae</taxon>
        <taxon>Oscillatoriales</taxon>
        <taxon>Oscillatoriaceae</taxon>
        <taxon>Phormidium</taxon>
    </lineage>
</organism>
<proteinExistence type="predicted"/>
<comment type="caution">
    <text evidence="2">The sequence shown here is derived from an EMBL/GenBank/DDBJ whole genome shotgun (WGS) entry which is preliminary data.</text>
</comment>
<feature type="chain" id="PRO_5013160380" evidence="1">
    <location>
        <begin position="27"/>
        <end position="242"/>
    </location>
</feature>
<gene>
    <name evidence="2" type="ORF">NIES30_05335</name>
</gene>
<evidence type="ECO:0000256" key="1">
    <source>
        <dbReference type="SAM" id="SignalP"/>
    </source>
</evidence>